<protein>
    <submittedName>
        <fullName evidence="2">Uncharacterized protein</fullName>
    </submittedName>
</protein>
<evidence type="ECO:0000313" key="2">
    <source>
        <dbReference type="WBParaSite" id="nRc.2.0.1.t39849-RA"/>
    </source>
</evidence>
<dbReference type="Proteomes" id="UP000887565">
    <property type="component" value="Unplaced"/>
</dbReference>
<dbReference type="WBParaSite" id="nRc.2.0.1.t39849-RA">
    <property type="protein sequence ID" value="nRc.2.0.1.t39849-RA"/>
    <property type="gene ID" value="nRc.2.0.1.g39849"/>
</dbReference>
<accession>A0A915KN19</accession>
<dbReference type="AlphaFoldDB" id="A0A915KN19"/>
<sequence length="35" mass="3930">MSSELKITSEEWANLKARYCMGIFLGTEAYCQQGA</sequence>
<proteinExistence type="predicted"/>
<keyword evidence="1" id="KW-1185">Reference proteome</keyword>
<name>A0A915KN19_ROMCU</name>
<evidence type="ECO:0000313" key="1">
    <source>
        <dbReference type="Proteomes" id="UP000887565"/>
    </source>
</evidence>
<reference evidence="2" key="1">
    <citation type="submission" date="2022-11" db="UniProtKB">
        <authorList>
            <consortium name="WormBaseParasite"/>
        </authorList>
    </citation>
    <scope>IDENTIFICATION</scope>
</reference>
<organism evidence="1 2">
    <name type="scientific">Romanomermis culicivorax</name>
    <name type="common">Nematode worm</name>
    <dbReference type="NCBI Taxonomy" id="13658"/>
    <lineage>
        <taxon>Eukaryota</taxon>
        <taxon>Metazoa</taxon>
        <taxon>Ecdysozoa</taxon>
        <taxon>Nematoda</taxon>
        <taxon>Enoplea</taxon>
        <taxon>Dorylaimia</taxon>
        <taxon>Mermithida</taxon>
        <taxon>Mermithoidea</taxon>
        <taxon>Mermithidae</taxon>
        <taxon>Romanomermis</taxon>
    </lineage>
</organism>